<evidence type="ECO:0000313" key="3">
    <source>
        <dbReference type="Proteomes" id="UP000265520"/>
    </source>
</evidence>
<feature type="compositionally biased region" description="Low complexity" evidence="1">
    <location>
        <begin position="25"/>
        <end position="43"/>
    </location>
</feature>
<organism evidence="2 3">
    <name type="scientific">Trifolium medium</name>
    <dbReference type="NCBI Taxonomy" id="97028"/>
    <lineage>
        <taxon>Eukaryota</taxon>
        <taxon>Viridiplantae</taxon>
        <taxon>Streptophyta</taxon>
        <taxon>Embryophyta</taxon>
        <taxon>Tracheophyta</taxon>
        <taxon>Spermatophyta</taxon>
        <taxon>Magnoliopsida</taxon>
        <taxon>eudicotyledons</taxon>
        <taxon>Gunneridae</taxon>
        <taxon>Pentapetalae</taxon>
        <taxon>rosids</taxon>
        <taxon>fabids</taxon>
        <taxon>Fabales</taxon>
        <taxon>Fabaceae</taxon>
        <taxon>Papilionoideae</taxon>
        <taxon>50 kb inversion clade</taxon>
        <taxon>NPAAA clade</taxon>
        <taxon>Hologalegina</taxon>
        <taxon>IRL clade</taxon>
        <taxon>Trifolieae</taxon>
        <taxon>Trifolium</taxon>
    </lineage>
</organism>
<sequence length="57" mass="6136">MGKTNVGSSANASDFQWTPIIFEEQNQQQAAGNNNNNDAAGQNSGIIRVENVRAVEE</sequence>
<comment type="caution">
    <text evidence="2">The sequence shown here is derived from an EMBL/GenBank/DDBJ whole genome shotgun (WGS) entry which is preliminary data.</text>
</comment>
<feature type="region of interest" description="Disordered" evidence="1">
    <location>
        <begin position="1"/>
        <end position="57"/>
    </location>
</feature>
<feature type="compositionally biased region" description="Polar residues" evidence="1">
    <location>
        <begin position="1"/>
        <end position="16"/>
    </location>
</feature>
<evidence type="ECO:0000256" key="1">
    <source>
        <dbReference type="SAM" id="MobiDB-lite"/>
    </source>
</evidence>
<dbReference type="AlphaFoldDB" id="A0A392W6S9"/>
<reference evidence="2 3" key="1">
    <citation type="journal article" date="2018" name="Front. Plant Sci.">
        <title>Red Clover (Trifolium pratense) and Zigzag Clover (T. medium) - A Picture of Genomic Similarities and Differences.</title>
        <authorList>
            <person name="Dluhosova J."/>
            <person name="Istvanek J."/>
            <person name="Nedelnik J."/>
            <person name="Repkova J."/>
        </authorList>
    </citation>
    <scope>NUCLEOTIDE SEQUENCE [LARGE SCALE GENOMIC DNA]</scope>
    <source>
        <strain evidence="3">cv. 10/8</strain>
        <tissue evidence="2">Leaf</tissue>
    </source>
</reference>
<dbReference type="EMBL" id="LXQA011404455">
    <property type="protein sequence ID" value="MCI96047.1"/>
    <property type="molecule type" value="Genomic_DNA"/>
</dbReference>
<dbReference type="Proteomes" id="UP000265520">
    <property type="component" value="Unassembled WGS sequence"/>
</dbReference>
<name>A0A392W6S9_9FABA</name>
<feature type="non-terminal residue" evidence="2">
    <location>
        <position position="57"/>
    </location>
</feature>
<protein>
    <submittedName>
        <fullName evidence="2">Uncharacterized protein</fullName>
    </submittedName>
</protein>
<accession>A0A392W6S9</accession>
<keyword evidence="3" id="KW-1185">Reference proteome</keyword>
<proteinExistence type="predicted"/>
<evidence type="ECO:0000313" key="2">
    <source>
        <dbReference type="EMBL" id="MCI96047.1"/>
    </source>
</evidence>